<organism evidence="10 11">
    <name type="scientific">Aedoeadaptatus nemausensis</name>
    <dbReference type="NCBI Taxonomy" id="2582829"/>
    <lineage>
        <taxon>Bacteria</taxon>
        <taxon>Bacillati</taxon>
        <taxon>Bacillota</taxon>
        <taxon>Tissierellia</taxon>
        <taxon>Tissierellales</taxon>
        <taxon>Peptoniphilaceae</taxon>
        <taxon>Aedoeadaptatus</taxon>
    </lineage>
</organism>
<evidence type="ECO:0000256" key="7">
    <source>
        <dbReference type="PIRSR" id="PIRSR002854-1"/>
    </source>
</evidence>
<dbReference type="InterPro" id="IPR004872">
    <property type="entry name" value="Lipoprotein_NlpA"/>
</dbReference>
<dbReference type="PANTHER" id="PTHR30429">
    <property type="entry name" value="D-METHIONINE-BINDING LIPOPROTEIN METQ"/>
    <property type="match status" value="1"/>
</dbReference>
<dbReference type="Gene3D" id="3.40.190.10">
    <property type="entry name" value="Periplasmic binding protein-like II"/>
    <property type="match status" value="2"/>
</dbReference>
<dbReference type="GO" id="GO:0016020">
    <property type="term" value="C:membrane"/>
    <property type="evidence" value="ECO:0007669"/>
    <property type="project" value="UniProtKB-SubCell"/>
</dbReference>
<dbReference type="Pfam" id="PF03180">
    <property type="entry name" value="Lipoprotein_9"/>
    <property type="match status" value="1"/>
</dbReference>
<dbReference type="Proteomes" id="UP000586454">
    <property type="component" value="Unassembled WGS sequence"/>
</dbReference>
<keyword evidence="3 9" id="KW-0732">Signal</keyword>
<dbReference type="PIRSF" id="PIRSF002854">
    <property type="entry name" value="MetQ"/>
    <property type="match status" value="1"/>
</dbReference>
<dbReference type="AlphaFoldDB" id="A0A6V6Y4Y2"/>
<proteinExistence type="inferred from homology"/>
<evidence type="ECO:0000256" key="4">
    <source>
        <dbReference type="ARBA" id="ARBA00023136"/>
    </source>
</evidence>
<comment type="caution">
    <text evidence="10">The sequence shown here is derived from an EMBL/GenBank/DDBJ whole genome shotgun (WGS) entry which is preliminary data.</text>
</comment>
<feature type="region of interest" description="Disordered" evidence="8">
    <location>
        <begin position="30"/>
        <end position="52"/>
    </location>
</feature>
<gene>
    <name evidence="10" type="ORF">PEPNEM18_01190</name>
</gene>
<dbReference type="RefSeq" id="WP_180500224.1">
    <property type="nucleotide sequence ID" value="NZ_CAIJCS010000019.1"/>
</dbReference>
<evidence type="ECO:0000313" key="11">
    <source>
        <dbReference type="Proteomes" id="UP000586454"/>
    </source>
</evidence>
<evidence type="ECO:0000256" key="1">
    <source>
        <dbReference type="ARBA" id="ARBA00004635"/>
    </source>
</evidence>
<keyword evidence="6 10" id="KW-0449">Lipoprotein</keyword>
<name>A0A6V6Y4Y2_9FIRM</name>
<feature type="lipid moiety-binding region" description="S-diacylglycerol cysteine" evidence="7">
    <location>
        <position position="22"/>
    </location>
</feature>
<accession>A0A6V6Y4Y2</accession>
<dbReference type="SUPFAM" id="SSF53850">
    <property type="entry name" value="Periplasmic binding protein-like II"/>
    <property type="match status" value="1"/>
</dbReference>
<reference evidence="10 11" key="1">
    <citation type="submission" date="2020-06" db="EMBL/GenBank/DDBJ databases">
        <authorList>
            <person name="Criscuolo A."/>
        </authorList>
    </citation>
    <scope>NUCLEOTIDE SEQUENCE [LARGE SCALE GENOMIC DNA]</scope>
    <source>
        <strain evidence="10">1804121828</strain>
    </source>
</reference>
<dbReference type="PROSITE" id="PS51257">
    <property type="entry name" value="PROKAR_LIPOPROTEIN"/>
    <property type="match status" value="1"/>
</dbReference>
<evidence type="ECO:0000256" key="3">
    <source>
        <dbReference type="ARBA" id="ARBA00022729"/>
    </source>
</evidence>
<comment type="subcellular location">
    <subcellularLocation>
        <location evidence="1">Membrane</location>
        <topology evidence="1">Lipid-anchor</topology>
    </subcellularLocation>
</comment>
<evidence type="ECO:0000256" key="6">
    <source>
        <dbReference type="ARBA" id="ARBA00023288"/>
    </source>
</evidence>
<feature type="chain" id="PRO_5038974740" evidence="9">
    <location>
        <begin position="27"/>
        <end position="314"/>
    </location>
</feature>
<dbReference type="EMBL" id="CAIJCS010000019">
    <property type="protein sequence ID" value="CAC9932221.1"/>
    <property type="molecule type" value="Genomic_DNA"/>
</dbReference>
<sequence length="314" mass="34215">MKSIWKKVTSITLLTALLLTGCGAPANNANTGDEKANAAAEENQKPEETKDGEQVVKIGVVGDDQRLWEKAAELAKKDGITLDIKVFTDYNLPNDALADGSIDLNAFQHKAFLDEYNKSKGTDLTPIGMTYLSPIGVYSNKIKDLNELKNGDTVAIPDDATNGGRALIVLEQAGVIKLKDDAGLTPTVKDIAENPKNIKIEELDAASVARSLPDVDAAVINGGLAVDAGLDPRNDTIFVEEMGESIAPYINYVVARPEDKDNELYKKVVSYYQTDEVDELLQELYKGSQYAAWKLDLSKLDQYKDGKSDLEESK</sequence>
<keyword evidence="11" id="KW-1185">Reference proteome</keyword>
<evidence type="ECO:0000256" key="9">
    <source>
        <dbReference type="SAM" id="SignalP"/>
    </source>
</evidence>
<keyword evidence="5" id="KW-0564">Palmitate</keyword>
<evidence type="ECO:0000256" key="2">
    <source>
        <dbReference type="ARBA" id="ARBA00008973"/>
    </source>
</evidence>
<evidence type="ECO:0000256" key="5">
    <source>
        <dbReference type="ARBA" id="ARBA00023139"/>
    </source>
</evidence>
<dbReference type="PANTHER" id="PTHR30429:SF3">
    <property type="entry name" value="LIPOPROTEIN"/>
    <property type="match status" value="1"/>
</dbReference>
<keyword evidence="4" id="KW-0472">Membrane</keyword>
<feature type="signal peptide" evidence="9">
    <location>
        <begin position="1"/>
        <end position="26"/>
    </location>
</feature>
<evidence type="ECO:0000256" key="8">
    <source>
        <dbReference type="SAM" id="MobiDB-lite"/>
    </source>
</evidence>
<comment type="similarity">
    <text evidence="2">Belongs to the NlpA lipoprotein family.</text>
</comment>
<evidence type="ECO:0000313" key="10">
    <source>
        <dbReference type="EMBL" id="CAC9932221.1"/>
    </source>
</evidence>
<feature type="compositionally biased region" description="Basic and acidic residues" evidence="8">
    <location>
        <begin position="32"/>
        <end position="52"/>
    </location>
</feature>
<protein>
    <submittedName>
        <fullName evidence="10">Lipoprotein, YaeC family</fullName>
    </submittedName>
</protein>